<evidence type="ECO:0000256" key="1">
    <source>
        <dbReference type="SAM" id="MobiDB-lite"/>
    </source>
</evidence>
<name>A0A1Y2HK81_9FUNG</name>
<feature type="region of interest" description="Disordered" evidence="1">
    <location>
        <begin position="175"/>
        <end position="220"/>
    </location>
</feature>
<reference evidence="3 4" key="1">
    <citation type="submission" date="2016-07" db="EMBL/GenBank/DDBJ databases">
        <title>Pervasive Adenine N6-methylation of Active Genes in Fungi.</title>
        <authorList>
            <consortium name="DOE Joint Genome Institute"/>
            <person name="Mondo S.J."/>
            <person name="Dannebaum R.O."/>
            <person name="Kuo R.C."/>
            <person name="Labutti K."/>
            <person name="Haridas S."/>
            <person name="Kuo A."/>
            <person name="Salamov A."/>
            <person name="Ahrendt S.R."/>
            <person name="Lipzen A."/>
            <person name="Sullivan W."/>
            <person name="Andreopoulos W.B."/>
            <person name="Clum A."/>
            <person name="Lindquist E."/>
            <person name="Daum C."/>
            <person name="Ramamoorthy G.K."/>
            <person name="Gryganskyi A."/>
            <person name="Culley D."/>
            <person name="Magnuson J.K."/>
            <person name="James T.Y."/>
            <person name="O'Malley M.A."/>
            <person name="Stajich J.E."/>
            <person name="Spatafora J.W."/>
            <person name="Visel A."/>
            <person name="Grigoriev I.V."/>
        </authorList>
    </citation>
    <scope>NUCLEOTIDE SEQUENCE [LARGE SCALE GENOMIC DNA]</scope>
    <source>
        <strain evidence="3 4">PL171</strain>
    </source>
</reference>
<proteinExistence type="predicted"/>
<sequence>MYFRSATLTIALVALAASSTPSLAQGYYGGDAAAAPAPSKSASAIAAPSAAPTANYDYGGVPVPIATGSLPTATAALPPPTTTMYPGGNYARAPGSPIKVVVTHNGQEYTVTVPAVPGLSDIPCCGERDGVDPTDNDAEGIFCRQLRAELAKVPACSSLAAAGAIDADMIEEDEAPPAAGAGSDEAKPAVQPPTDGKTEEKKPTDGSAAPGNGQQVQAASASSARAGFQVTGAKLLGTVGAGLVVAGAFVTL</sequence>
<dbReference type="EMBL" id="MCFL01000024">
    <property type="protein sequence ID" value="ORZ35018.1"/>
    <property type="molecule type" value="Genomic_DNA"/>
</dbReference>
<keyword evidence="4" id="KW-1185">Reference proteome</keyword>
<gene>
    <name evidence="3" type="ORF">BCR44DRAFT_40994</name>
</gene>
<feature type="chain" id="PRO_5013277053" evidence="2">
    <location>
        <begin position="25"/>
        <end position="252"/>
    </location>
</feature>
<accession>A0A1Y2HK81</accession>
<dbReference type="AlphaFoldDB" id="A0A1Y2HK81"/>
<dbReference type="Proteomes" id="UP000193411">
    <property type="component" value="Unassembled WGS sequence"/>
</dbReference>
<evidence type="ECO:0000256" key="2">
    <source>
        <dbReference type="SAM" id="SignalP"/>
    </source>
</evidence>
<protein>
    <submittedName>
        <fullName evidence="3">Uncharacterized protein</fullName>
    </submittedName>
</protein>
<evidence type="ECO:0000313" key="3">
    <source>
        <dbReference type="EMBL" id="ORZ35018.1"/>
    </source>
</evidence>
<evidence type="ECO:0000313" key="4">
    <source>
        <dbReference type="Proteomes" id="UP000193411"/>
    </source>
</evidence>
<feature type="signal peptide" evidence="2">
    <location>
        <begin position="1"/>
        <end position="24"/>
    </location>
</feature>
<keyword evidence="2" id="KW-0732">Signal</keyword>
<comment type="caution">
    <text evidence="3">The sequence shown here is derived from an EMBL/GenBank/DDBJ whole genome shotgun (WGS) entry which is preliminary data.</text>
</comment>
<organism evidence="3 4">
    <name type="scientific">Catenaria anguillulae PL171</name>
    <dbReference type="NCBI Taxonomy" id="765915"/>
    <lineage>
        <taxon>Eukaryota</taxon>
        <taxon>Fungi</taxon>
        <taxon>Fungi incertae sedis</taxon>
        <taxon>Blastocladiomycota</taxon>
        <taxon>Blastocladiomycetes</taxon>
        <taxon>Blastocladiales</taxon>
        <taxon>Catenariaceae</taxon>
        <taxon>Catenaria</taxon>
    </lineage>
</organism>